<dbReference type="HOGENOM" id="CLU_069054_1_4_1"/>
<proteinExistence type="inferred from homology"/>
<comment type="function">
    <text evidence="6">Involved in the maturation of mitochondrial 4Fe-4S proteins functioning late in the iron-sulfur cluster assembly pathway. May be involved in the binding of an intermediate of Fe/S cluster assembly.</text>
</comment>
<dbReference type="EMBL" id="JH432211">
    <property type="status" value="NOT_ANNOTATED_CDS"/>
    <property type="molecule type" value="Genomic_DNA"/>
</dbReference>
<dbReference type="NCBIfam" id="TIGR00049">
    <property type="entry name" value="iron-sulfur cluster assembly accessory protein"/>
    <property type="match status" value="1"/>
</dbReference>
<reference evidence="12" key="1">
    <citation type="submission" date="2011-05" db="EMBL/GenBank/DDBJ databases">
        <authorList>
            <person name="Richards S.R."/>
            <person name="Qu J."/>
            <person name="Jiang H."/>
            <person name="Jhangiani S.N."/>
            <person name="Agravi P."/>
            <person name="Goodspeed R."/>
            <person name="Gross S."/>
            <person name="Mandapat C."/>
            <person name="Jackson L."/>
            <person name="Mathew T."/>
            <person name="Pu L."/>
            <person name="Thornton R."/>
            <person name="Saada N."/>
            <person name="Wilczek-Boney K.B."/>
            <person name="Lee S."/>
            <person name="Kovar C."/>
            <person name="Wu Y."/>
            <person name="Scherer S.E."/>
            <person name="Worley K.C."/>
            <person name="Muzny D.M."/>
            <person name="Gibbs R."/>
        </authorList>
    </citation>
    <scope>NUCLEOTIDE SEQUENCE</scope>
    <source>
        <strain evidence="12">Brora</strain>
    </source>
</reference>
<dbReference type="NCBIfam" id="NF010147">
    <property type="entry name" value="PRK13623.1"/>
    <property type="match status" value="1"/>
</dbReference>
<evidence type="ECO:0000256" key="5">
    <source>
        <dbReference type="ARBA" id="ARBA00023128"/>
    </source>
</evidence>
<evidence type="ECO:0000256" key="1">
    <source>
        <dbReference type="ARBA" id="ARBA00004173"/>
    </source>
</evidence>
<dbReference type="EnsemblMetazoa" id="SMAR013033-RA">
    <property type="protein sequence ID" value="SMAR013033-PA"/>
    <property type="gene ID" value="SMAR013033"/>
</dbReference>
<comment type="similarity">
    <text evidence="2">Belongs to the HesB/IscA family.</text>
</comment>
<reference evidence="11" key="2">
    <citation type="submission" date="2015-02" db="UniProtKB">
        <authorList>
            <consortium name="EnsemblMetazoa"/>
        </authorList>
    </citation>
    <scope>IDENTIFICATION</scope>
</reference>
<dbReference type="OMA" id="SFQIHNP"/>
<dbReference type="PhylomeDB" id="T1JGQ9"/>
<dbReference type="InterPro" id="IPR000361">
    <property type="entry name" value="ATAP_core_dom"/>
</dbReference>
<dbReference type="AlphaFoldDB" id="T1JGQ9"/>
<evidence type="ECO:0000256" key="7">
    <source>
        <dbReference type="ARBA" id="ARBA00073313"/>
    </source>
</evidence>
<keyword evidence="5" id="KW-0496">Mitochondrion</keyword>
<evidence type="ECO:0000256" key="8">
    <source>
        <dbReference type="ARBA" id="ARBA00077082"/>
    </source>
</evidence>
<evidence type="ECO:0000256" key="6">
    <source>
        <dbReference type="ARBA" id="ARBA00057540"/>
    </source>
</evidence>
<dbReference type="SUPFAM" id="SSF89360">
    <property type="entry name" value="HesB-like domain"/>
    <property type="match status" value="1"/>
</dbReference>
<dbReference type="Pfam" id="PF01521">
    <property type="entry name" value="Fe-S_biosyn"/>
    <property type="match status" value="1"/>
</dbReference>
<keyword evidence="4" id="KW-0408">Iron</keyword>
<dbReference type="FunFam" id="2.60.300.12:FF:000006">
    <property type="entry name" value="Iron-sulfur cluster assembly 2 mitochondrial"/>
    <property type="match status" value="1"/>
</dbReference>
<dbReference type="PANTHER" id="PTHR43011:SF1">
    <property type="entry name" value="IRON-SULFUR CLUSTER ASSEMBLY 2 HOMOLOG, MITOCHONDRIAL"/>
    <property type="match status" value="1"/>
</dbReference>
<dbReference type="Gene3D" id="2.60.300.12">
    <property type="entry name" value="HesB-like domain"/>
    <property type="match status" value="1"/>
</dbReference>
<evidence type="ECO:0000256" key="4">
    <source>
        <dbReference type="ARBA" id="ARBA00023004"/>
    </source>
</evidence>
<dbReference type="GO" id="GO:0051539">
    <property type="term" value="F:4 iron, 4 sulfur cluster binding"/>
    <property type="evidence" value="ECO:0007669"/>
    <property type="project" value="TreeGrafter"/>
</dbReference>
<protein>
    <recommendedName>
        <fullName evidence="7">Iron-sulfur cluster assembly 2 homolog, mitochondrial</fullName>
    </recommendedName>
    <alternativeName>
        <fullName evidence="8">HESB-like domain-containing protein 1</fullName>
    </alternativeName>
</protein>
<dbReference type="GO" id="GO:0016226">
    <property type="term" value="P:iron-sulfur cluster assembly"/>
    <property type="evidence" value="ECO:0007669"/>
    <property type="project" value="InterPro"/>
</dbReference>
<evidence type="ECO:0000313" key="12">
    <source>
        <dbReference type="Proteomes" id="UP000014500"/>
    </source>
</evidence>
<keyword evidence="12" id="KW-1185">Reference proteome</keyword>
<organism evidence="11 12">
    <name type="scientific">Strigamia maritima</name>
    <name type="common">European centipede</name>
    <name type="synonym">Geophilus maritimus</name>
    <dbReference type="NCBI Taxonomy" id="126957"/>
    <lineage>
        <taxon>Eukaryota</taxon>
        <taxon>Metazoa</taxon>
        <taxon>Ecdysozoa</taxon>
        <taxon>Arthropoda</taxon>
        <taxon>Myriapoda</taxon>
        <taxon>Chilopoda</taxon>
        <taxon>Pleurostigmophora</taxon>
        <taxon>Geophilomorpha</taxon>
        <taxon>Linotaeniidae</taxon>
        <taxon>Strigamia</taxon>
    </lineage>
</organism>
<dbReference type="PANTHER" id="PTHR43011">
    <property type="entry name" value="IRON-SULFUR CLUSTER ASSEMBLY 2 HOMOLOG, MITOCHONDRIAL"/>
    <property type="match status" value="1"/>
</dbReference>
<keyword evidence="3" id="KW-0479">Metal-binding</keyword>
<name>T1JGQ9_STRMM</name>
<dbReference type="InterPro" id="IPR035903">
    <property type="entry name" value="HesB-like_dom_sf"/>
</dbReference>
<evidence type="ECO:0000256" key="3">
    <source>
        <dbReference type="ARBA" id="ARBA00022723"/>
    </source>
</evidence>
<dbReference type="GO" id="GO:0120510">
    <property type="term" value="C:mitochondrial [4Fe-4S] assembly complex"/>
    <property type="evidence" value="ECO:0007669"/>
    <property type="project" value="UniProtKB-ARBA"/>
</dbReference>
<evidence type="ECO:0000256" key="2">
    <source>
        <dbReference type="ARBA" id="ARBA00006718"/>
    </source>
</evidence>
<dbReference type="STRING" id="126957.T1JGQ9"/>
<comment type="subunit">
    <text evidence="9">Heterotetramer; forms a dimer of dimers with IBA57. Interacts with [2Fe-2S]-ISCA2 forming the heterodimer [2Fe- 2S]-ISCA2-IBA57 complex; [2Fe-2S] cluster binding is absolutely required to promote the complex formation.</text>
</comment>
<evidence type="ECO:0000259" key="10">
    <source>
        <dbReference type="Pfam" id="PF01521"/>
    </source>
</evidence>
<dbReference type="GO" id="GO:0051537">
    <property type="term" value="F:2 iron, 2 sulfur cluster binding"/>
    <property type="evidence" value="ECO:0007669"/>
    <property type="project" value="TreeGrafter"/>
</dbReference>
<dbReference type="GO" id="GO:0005506">
    <property type="term" value="F:iron ion binding"/>
    <property type="evidence" value="ECO:0007669"/>
    <property type="project" value="TreeGrafter"/>
</dbReference>
<accession>T1JGQ9</accession>
<dbReference type="Proteomes" id="UP000014500">
    <property type="component" value="Unassembled WGS sequence"/>
</dbReference>
<evidence type="ECO:0000256" key="9">
    <source>
        <dbReference type="ARBA" id="ARBA00093471"/>
    </source>
</evidence>
<sequence length="134" mass="15102">MAASMLMRRIFLYRHLARRYSSSSNVEIELSERCIRRLRDIISEKEKYLRIVVDGGGCSGFQYVFSLDDKVNADDCIVKKDGVGVVIDKMSLQFMQGATVDYSEELIRSSFRVLNNPKAEKGCSCGASFNVKGL</sequence>
<dbReference type="InterPro" id="IPR016092">
    <property type="entry name" value="ATAP"/>
</dbReference>
<evidence type="ECO:0000313" key="11">
    <source>
        <dbReference type="EnsemblMetazoa" id="SMAR013033-PA"/>
    </source>
</evidence>
<feature type="domain" description="Core" evidence="10">
    <location>
        <begin position="27"/>
        <end position="126"/>
    </location>
</feature>
<comment type="subcellular location">
    <subcellularLocation>
        <location evidence="1">Mitochondrion</location>
    </subcellularLocation>
</comment>
<dbReference type="eggNOG" id="KOG1119">
    <property type="taxonomic scope" value="Eukaryota"/>
</dbReference>